<evidence type="ECO:0000256" key="7">
    <source>
        <dbReference type="PROSITE-ProRule" id="PRU00425"/>
    </source>
</evidence>
<dbReference type="PANTHER" id="PTHR39427">
    <property type="match status" value="1"/>
</dbReference>
<sequence>MENYLLISKGSKGWGGPLKISLAQPKKIAYITGGIRPPVVDRLCELTGWPSVDVFKHGEPAENEIGVMVIDCGGTLRCGLYPKRGIPTINLHHTGKSGPLAEYIHEEIYVSGVTPACIERVYPAGEGVKLGIVADDLTGATTVGVLLARSGLKTAAFFDTESFARNEVDYPAMVVSSDSRPLPKAEAQQRVSAAVQQLKSRGAHYFTKRIDTTLRGGIGYEIDAMLALLPQETVAVVVPAMPQSRRILVGGYSVIDSVALSCTDVARDVRTPVTESWVPGLLANQTQHHVGHIALAQVMQGDAQIQQQLQARQQEGVRVIVVDAITLDDVDAIARAVVTLNWNVLAVDPGPFTERLAVHRGLMREDKRLTQPSLPRSAQRGSVVIVAGSATPVTKKQLGHLIAHDDRVCHIPVDAELLVDRQNAADIEISRIVRQAHQCVTTHKNALFVFESALTGRLLDLREEEQRFNLDHGQAAENINKGLGSIVKEILNCAPEEIKGIYMTGGDTMVNVLKELGATGIEMIDYVIPQTDMVRIIGGEYAGLVCVGKGGLTGPEDIISTIVEHIYKESLQ</sequence>
<evidence type="ECO:0000256" key="1">
    <source>
        <dbReference type="ARBA" id="ARBA00005715"/>
    </source>
</evidence>
<dbReference type="RefSeq" id="WP_088236507.1">
    <property type="nucleotide sequence ID" value="NZ_FMAY01000010.1"/>
</dbReference>
<keyword evidence="5" id="KW-0067">ATP-binding</keyword>
<evidence type="ECO:0000313" key="9">
    <source>
        <dbReference type="EMBL" id="SCC25322.1"/>
    </source>
</evidence>
<evidence type="ECO:0000313" key="10">
    <source>
        <dbReference type="Proteomes" id="UP000198975"/>
    </source>
</evidence>
<dbReference type="GO" id="GO:0009401">
    <property type="term" value="P:phosphoenolpyruvate-dependent sugar phosphotransferase system"/>
    <property type="evidence" value="ECO:0007669"/>
    <property type="project" value="InterPro"/>
</dbReference>
<dbReference type="PANTHER" id="PTHR39427:SF1">
    <property type="entry name" value="PTS SYSTEM GLUCITOL_SORBITOL-SPECIFIC EIIB COMPONENT"/>
    <property type="match status" value="1"/>
</dbReference>
<protein>
    <submittedName>
        <fullName evidence="9">Uncharacterized conserved protein YgbK, DUF1537 family</fullName>
    </submittedName>
</protein>
<feature type="modified residue" description="Phosphocysteine; by EIIA" evidence="7">
    <location>
        <position position="72"/>
    </location>
</feature>
<keyword evidence="4" id="KW-0418">Kinase</keyword>
<keyword evidence="6" id="KW-0119">Carbohydrate metabolism</keyword>
<evidence type="ECO:0000256" key="6">
    <source>
        <dbReference type="ARBA" id="ARBA00023277"/>
    </source>
</evidence>
<dbReference type="InterPro" id="IPR042213">
    <property type="entry name" value="NBD_C_sf"/>
</dbReference>
<proteinExistence type="inferred from homology"/>
<dbReference type="Gene3D" id="3.40.50.10840">
    <property type="entry name" value="Putative sugar-binding, N-terminal domain"/>
    <property type="match status" value="1"/>
</dbReference>
<dbReference type="Pfam" id="PF03612">
    <property type="entry name" value="EIIBC-GUT_N"/>
    <property type="match status" value="1"/>
</dbReference>
<evidence type="ECO:0000259" key="8">
    <source>
        <dbReference type="PROSITE" id="PS51102"/>
    </source>
</evidence>
<dbReference type="Pfam" id="PF17042">
    <property type="entry name" value="NBD_C"/>
    <property type="match status" value="1"/>
</dbReference>
<gene>
    <name evidence="9" type="ORF">GA0061071_1106</name>
</gene>
<evidence type="ECO:0000256" key="5">
    <source>
        <dbReference type="ARBA" id="ARBA00022840"/>
    </source>
</evidence>
<dbReference type="GO" id="GO:0005886">
    <property type="term" value="C:plasma membrane"/>
    <property type="evidence" value="ECO:0007669"/>
    <property type="project" value="TreeGrafter"/>
</dbReference>
<keyword evidence="3" id="KW-0547">Nucleotide-binding</keyword>
<accession>A0A1C4D1S3</accession>
<dbReference type="GO" id="GO:0008982">
    <property type="term" value="F:protein-N(PI)-phosphohistidine-sugar phosphotransferase activity"/>
    <property type="evidence" value="ECO:0007669"/>
    <property type="project" value="InterPro"/>
</dbReference>
<feature type="domain" description="PTS EIIB type-5" evidence="8">
    <location>
        <begin position="1"/>
        <end position="214"/>
    </location>
</feature>
<dbReference type="Gene3D" id="3.40.980.20">
    <property type="entry name" value="Four-carbon acid sugar kinase, nucleotide binding domain"/>
    <property type="match status" value="1"/>
</dbReference>
<evidence type="ECO:0000256" key="4">
    <source>
        <dbReference type="ARBA" id="ARBA00022777"/>
    </source>
</evidence>
<dbReference type="SUPFAM" id="SSF142764">
    <property type="entry name" value="YgbK-like"/>
    <property type="match status" value="1"/>
</dbReference>
<dbReference type="OrthoDB" id="4774329at2"/>
<dbReference type="InterPro" id="IPR004702">
    <property type="entry name" value="PTS_sorb_EIIBC"/>
</dbReference>
<dbReference type="Pfam" id="PF07005">
    <property type="entry name" value="SBD_N"/>
    <property type="match status" value="1"/>
</dbReference>
<keyword evidence="10" id="KW-1185">Reference proteome</keyword>
<dbReference type="GO" id="GO:0005524">
    <property type="term" value="F:ATP binding"/>
    <property type="evidence" value="ECO:0007669"/>
    <property type="project" value="UniProtKB-KW"/>
</dbReference>
<evidence type="ECO:0000256" key="2">
    <source>
        <dbReference type="ARBA" id="ARBA00022679"/>
    </source>
</evidence>
<dbReference type="Proteomes" id="UP000198975">
    <property type="component" value="Unassembled WGS sequence"/>
</dbReference>
<keyword evidence="2" id="KW-0808">Transferase</keyword>
<evidence type="ECO:0000256" key="3">
    <source>
        <dbReference type="ARBA" id="ARBA00022741"/>
    </source>
</evidence>
<dbReference type="AlphaFoldDB" id="A0A1C4D1S3"/>
<organism evidence="9 10">
    <name type="scientific">Kosakonia oryzendophytica</name>
    <dbReference type="NCBI Taxonomy" id="1005665"/>
    <lineage>
        <taxon>Bacteria</taxon>
        <taxon>Pseudomonadati</taxon>
        <taxon>Pseudomonadota</taxon>
        <taxon>Gammaproteobacteria</taxon>
        <taxon>Enterobacterales</taxon>
        <taxon>Enterobacteriaceae</taxon>
        <taxon>Kosakonia</taxon>
    </lineage>
</organism>
<dbReference type="InterPro" id="IPR037051">
    <property type="entry name" value="4-carb_acid_sugar_kinase_N_sf"/>
</dbReference>
<comment type="similarity">
    <text evidence="1">Belongs to the four-carbon acid sugar kinase family.</text>
</comment>
<dbReference type="InterPro" id="IPR031475">
    <property type="entry name" value="NBD_C"/>
</dbReference>
<dbReference type="EMBL" id="FMAY01000010">
    <property type="protein sequence ID" value="SCC25322.1"/>
    <property type="molecule type" value="Genomic_DNA"/>
</dbReference>
<dbReference type="InterPro" id="IPR011618">
    <property type="entry name" value="PTS_EIIBC_GUT_N"/>
</dbReference>
<dbReference type="GO" id="GO:0016301">
    <property type="term" value="F:kinase activity"/>
    <property type="evidence" value="ECO:0007669"/>
    <property type="project" value="UniProtKB-KW"/>
</dbReference>
<dbReference type="PROSITE" id="PS51102">
    <property type="entry name" value="PTS_EIIB_TYPE_5"/>
    <property type="match status" value="1"/>
</dbReference>
<name>A0A1C4D1S3_9ENTR</name>
<dbReference type="InterPro" id="IPR010737">
    <property type="entry name" value="4-carb_acid_sugar_kinase_N"/>
</dbReference>
<reference evidence="10" key="1">
    <citation type="submission" date="2016-08" db="EMBL/GenBank/DDBJ databases">
        <authorList>
            <person name="Varghese N."/>
            <person name="Submissions Spin"/>
        </authorList>
    </citation>
    <scope>NUCLEOTIDE SEQUENCE [LARGE SCALE GENOMIC DNA]</scope>
    <source>
        <strain evidence="10">REICA_082</strain>
    </source>
</reference>